<dbReference type="InterPro" id="IPR001173">
    <property type="entry name" value="Glyco_trans_2-like"/>
</dbReference>
<comment type="caution">
    <text evidence="7">The sequence shown here is derived from an EMBL/GenBank/DDBJ whole genome shotgun (WGS) entry which is preliminary data.</text>
</comment>
<evidence type="ECO:0000256" key="5">
    <source>
        <dbReference type="ARBA" id="ARBA00023136"/>
    </source>
</evidence>
<dbReference type="GO" id="GO:0005886">
    <property type="term" value="C:plasma membrane"/>
    <property type="evidence" value="ECO:0007669"/>
    <property type="project" value="UniProtKB-SubCell"/>
</dbReference>
<feature type="domain" description="Glycosyltransferase 2-like" evidence="6">
    <location>
        <begin position="4"/>
        <end position="162"/>
    </location>
</feature>
<keyword evidence="5" id="KW-0472">Membrane</keyword>
<keyword evidence="3" id="KW-0328">Glycosyltransferase</keyword>
<evidence type="ECO:0000256" key="3">
    <source>
        <dbReference type="ARBA" id="ARBA00022676"/>
    </source>
</evidence>
<comment type="subcellular location">
    <subcellularLocation>
        <location evidence="1">Cell membrane</location>
    </subcellularLocation>
</comment>
<dbReference type="CDD" id="cd06423">
    <property type="entry name" value="CESA_like"/>
    <property type="match status" value="1"/>
</dbReference>
<dbReference type="PANTHER" id="PTHR43646">
    <property type="entry name" value="GLYCOSYLTRANSFERASE"/>
    <property type="match status" value="1"/>
</dbReference>
<accession>A0A2H0UA72</accession>
<dbReference type="Proteomes" id="UP000230179">
    <property type="component" value="Unassembled WGS sequence"/>
</dbReference>
<proteinExistence type="predicted"/>
<evidence type="ECO:0000259" key="6">
    <source>
        <dbReference type="Pfam" id="PF00535"/>
    </source>
</evidence>
<dbReference type="EMBL" id="PFBL01000008">
    <property type="protein sequence ID" value="PIR83311.1"/>
    <property type="molecule type" value="Genomic_DNA"/>
</dbReference>
<evidence type="ECO:0000256" key="4">
    <source>
        <dbReference type="ARBA" id="ARBA00022679"/>
    </source>
</evidence>
<protein>
    <recommendedName>
        <fullName evidence="6">Glycosyltransferase 2-like domain-containing protein</fullName>
    </recommendedName>
</protein>
<dbReference type="PANTHER" id="PTHR43646:SF2">
    <property type="entry name" value="GLYCOSYLTRANSFERASE 2-LIKE DOMAIN-CONTAINING PROTEIN"/>
    <property type="match status" value="1"/>
</dbReference>
<evidence type="ECO:0000313" key="7">
    <source>
        <dbReference type="EMBL" id="PIR83311.1"/>
    </source>
</evidence>
<reference evidence="8" key="1">
    <citation type="submission" date="2017-09" db="EMBL/GenBank/DDBJ databases">
        <title>Depth-based differentiation of microbial function through sediment-hosted aquifers and enrichment of novel symbionts in the deep terrestrial subsurface.</title>
        <authorList>
            <person name="Probst A.J."/>
            <person name="Ladd B."/>
            <person name="Jarett J.K."/>
            <person name="Geller-Mcgrath D.E."/>
            <person name="Sieber C.M.K."/>
            <person name="Emerson J.B."/>
            <person name="Anantharaman K."/>
            <person name="Thomas B.C."/>
            <person name="Malmstrom R."/>
            <person name="Stieglmeier M."/>
            <person name="Klingl A."/>
            <person name="Woyke T."/>
            <person name="Ryan C.M."/>
            <person name="Banfield J.F."/>
        </authorList>
    </citation>
    <scope>NUCLEOTIDE SEQUENCE [LARGE SCALE GENOMIC DNA]</scope>
</reference>
<gene>
    <name evidence="7" type="ORF">COU19_01080</name>
</gene>
<sequence>MKMSVVVPAHNEEERIAAAIEALLAQEHPDFEIIVVDNASSDRTTEIASTYPVTVVREDRKGTMWACEAGRQAATGDVVVRMDADCVPAKDWLVRGEAHFANPEVVAVTGPYDYVDAHPVFRAATTFIQKVFYRLSHHVTHRVLKQGGLLVGGNSFMRASALHAAGGFNTEIVFYGDDTDTAKRLSTQGRIIFDPRHSVPSSARRFQREGILQVAWQYFKGFFLHSFVK</sequence>
<keyword evidence="2" id="KW-1003">Cell membrane</keyword>
<dbReference type="SUPFAM" id="SSF53448">
    <property type="entry name" value="Nucleotide-diphospho-sugar transferases"/>
    <property type="match status" value="1"/>
</dbReference>
<dbReference type="GO" id="GO:0016757">
    <property type="term" value="F:glycosyltransferase activity"/>
    <property type="evidence" value="ECO:0007669"/>
    <property type="project" value="UniProtKB-KW"/>
</dbReference>
<organism evidence="7 8">
    <name type="scientific">Candidatus Kaiserbacteria bacterium CG10_big_fil_rev_8_21_14_0_10_56_12</name>
    <dbReference type="NCBI Taxonomy" id="1974611"/>
    <lineage>
        <taxon>Bacteria</taxon>
        <taxon>Candidatus Kaiseribacteriota</taxon>
    </lineage>
</organism>
<evidence type="ECO:0000313" key="8">
    <source>
        <dbReference type="Proteomes" id="UP000230179"/>
    </source>
</evidence>
<dbReference type="Gene3D" id="3.90.550.10">
    <property type="entry name" value="Spore Coat Polysaccharide Biosynthesis Protein SpsA, Chain A"/>
    <property type="match status" value="1"/>
</dbReference>
<evidence type="ECO:0000256" key="2">
    <source>
        <dbReference type="ARBA" id="ARBA00022475"/>
    </source>
</evidence>
<name>A0A2H0UA72_9BACT</name>
<evidence type="ECO:0000256" key="1">
    <source>
        <dbReference type="ARBA" id="ARBA00004236"/>
    </source>
</evidence>
<dbReference type="Pfam" id="PF00535">
    <property type="entry name" value="Glycos_transf_2"/>
    <property type="match status" value="1"/>
</dbReference>
<keyword evidence="4" id="KW-0808">Transferase</keyword>
<dbReference type="AlphaFoldDB" id="A0A2H0UA72"/>
<dbReference type="InterPro" id="IPR029044">
    <property type="entry name" value="Nucleotide-diphossugar_trans"/>
</dbReference>